<evidence type="ECO:0000256" key="1">
    <source>
        <dbReference type="SAM" id="SignalP"/>
    </source>
</evidence>
<feature type="chain" id="PRO_5021337936" description="TNase-like domain-containing protein" evidence="1">
    <location>
        <begin position="30"/>
        <end position="356"/>
    </location>
</feature>
<organism evidence="3 4">
    <name type="scientific">Mycoplasma nasistruthionis</name>
    <dbReference type="NCBI Taxonomy" id="353852"/>
    <lineage>
        <taxon>Bacteria</taxon>
        <taxon>Bacillati</taxon>
        <taxon>Mycoplasmatota</taxon>
        <taxon>Mollicutes</taxon>
        <taxon>Mycoplasmataceae</taxon>
        <taxon>Mycoplasma</taxon>
    </lineage>
</organism>
<proteinExistence type="predicted"/>
<name>A0A4Y6I5I7_9MOLU</name>
<dbReference type="RefSeq" id="WP_208664846.1">
    <property type="nucleotide sequence ID" value="NZ_CP041147.1"/>
</dbReference>
<dbReference type="PROSITE" id="PS51257">
    <property type="entry name" value="PROKAR_LIPOPROTEIN"/>
    <property type="match status" value="1"/>
</dbReference>
<dbReference type="InterPro" id="IPR035437">
    <property type="entry name" value="SNase_OB-fold_sf"/>
</dbReference>
<protein>
    <recommendedName>
        <fullName evidence="2">TNase-like domain-containing protein</fullName>
    </recommendedName>
</protein>
<reference evidence="3 4" key="1">
    <citation type="submission" date="2019-06" db="EMBL/GenBank/DDBJ databases">
        <title>Mycoplasma nasistruthionis sp. nov. str Ms03.</title>
        <authorList>
            <person name="Botes A."/>
        </authorList>
    </citation>
    <scope>NUCLEOTIDE SEQUENCE [LARGE SCALE GENOMIC DNA]</scope>
    <source>
        <strain evidence="3 4">Ms03</strain>
    </source>
</reference>
<dbReference type="SUPFAM" id="SSF50199">
    <property type="entry name" value="Staphylococcal nuclease"/>
    <property type="match status" value="1"/>
</dbReference>
<dbReference type="InterPro" id="IPR016071">
    <property type="entry name" value="Staphylococal_nuclease_OB-fold"/>
</dbReference>
<evidence type="ECO:0000313" key="3">
    <source>
        <dbReference type="EMBL" id="QDF64783.1"/>
    </source>
</evidence>
<keyword evidence="4" id="KW-1185">Reference proteome</keyword>
<accession>A0A4Y6I5I7</accession>
<dbReference type="Proteomes" id="UP000315201">
    <property type="component" value="Chromosome"/>
</dbReference>
<feature type="domain" description="TNase-like" evidence="2">
    <location>
        <begin position="191"/>
        <end position="342"/>
    </location>
</feature>
<evidence type="ECO:0000313" key="4">
    <source>
        <dbReference type="Proteomes" id="UP000315201"/>
    </source>
</evidence>
<dbReference type="Pfam" id="PF00565">
    <property type="entry name" value="SNase"/>
    <property type="match status" value="1"/>
</dbReference>
<dbReference type="PROSITE" id="PS50830">
    <property type="entry name" value="TNASE_3"/>
    <property type="match status" value="1"/>
</dbReference>
<sequence length="356" mass="41036">MKIKSLLNKLLLLTLPASVITTLSSSCSAETKSNEQPFPLENISPVQPLKTPELKVVQNHNTNSYLKQIILDTSTAETISLVNSNITKLNEGDNLGLLDDASGFSLNLPKYAEVFFPGDKYKQKRDQVLSIKNNFDMFVRNSLFKSDVDVSLFRIQLHTALQDWLNKIQEYRYESHPELTNWAFLLDDPADGDTFYRYYYFDKQNNLIQAQTGFRFRGVDTPETDKPSTKGKLAKYEDLYAQMAKRALKSIIVQNAGVFYLNPLNTDKYNRQIGFIFKNNEMNLEDEFGAQLVKMGLGRVAYIGERNSNYYPVQTDRQEQYLHLILKLQQQAKEAQKGFWKHNINDVFYKNTGNKK</sequence>
<dbReference type="EMBL" id="CP041147">
    <property type="protein sequence ID" value="QDF64783.1"/>
    <property type="molecule type" value="Genomic_DNA"/>
</dbReference>
<gene>
    <name evidence="3" type="ORF">FIV53_00420</name>
</gene>
<evidence type="ECO:0000259" key="2">
    <source>
        <dbReference type="PROSITE" id="PS50830"/>
    </source>
</evidence>
<dbReference type="AlphaFoldDB" id="A0A4Y6I5I7"/>
<dbReference type="SMART" id="SM00318">
    <property type="entry name" value="SNc"/>
    <property type="match status" value="1"/>
</dbReference>
<keyword evidence="1" id="KW-0732">Signal</keyword>
<feature type="signal peptide" evidence="1">
    <location>
        <begin position="1"/>
        <end position="29"/>
    </location>
</feature>
<dbReference type="Gene3D" id="2.40.50.90">
    <property type="match status" value="1"/>
</dbReference>